<dbReference type="Gene3D" id="1.10.3090.10">
    <property type="entry name" value="cca-adding enzyme, domain 2"/>
    <property type="match status" value="1"/>
</dbReference>
<dbReference type="InterPro" id="IPR006674">
    <property type="entry name" value="HD_domain"/>
</dbReference>
<dbReference type="SUPFAM" id="SSF81301">
    <property type="entry name" value="Nucleotidyltransferase"/>
    <property type="match status" value="1"/>
</dbReference>
<evidence type="ECO:0000313" key="15">
    <source>
        <dbReference type="EMBL" id="MBO8424379.1"/>
    </source>
</evidence>
<dbReference type="PANTHER" id="PTHR47545">
    <property type="entry name" value="MULTIFUNCTIONAL CCA PROTEIN"/>
    <property type="match status" value="1"/>
</dbReference>
<keyword evidence="3" id="KW-0819">tRNA processing</keyword>
<comment type="similarity">
    <text evidence="11">Belongs to the tRNA nucleotidyltransferase/poly(A) polymerase family.</text>
</comment>
<evidence type="ECO:0000256" key="7">
    <source>
        <dbReference type="ARBA" id="ARBA00022800"/>
    </source>
</evidence>
<dbReference type="InterPro" id="IPR050124">
    <property type="entry name" value="tRNA_CCA-adding_enzyme"/>
</dbReference>
<proteinExistence type="inferred from homology"/>
<dbReference type="GO" id="GO:0005524">
    <property type="term" value="F:ATP binding"/>
    <property type="evidence" value="ECO:0007669"/>
    <property type="project" value="UniProtKB-KW"/>
</dbReference>
<dbReference type="AlphaFoldDB" id="A0A940DHB0"/>
<evidence type="ECO:0000256" key="6">
    <source>
        <dbReference type="ARBA" id="ARBA00022741"/>
    </source>
</evidence>
<keyword evidence="7" id="KW-0692">RNA repair</keyword>
<dbReference type="PANTHER" id="PTHR47545:SF1">
    <property type="entry name" value="MULTIFUNCTIONAL CCA PROTEIN"/>
    <property type="match status" value="1"/>
</dbReference>
<comment type="cofactor">
    <cofactor evidence="1">
        <name>Mg(2+)</name>
        <dbReference type="ChEBI" id="CHEBI:18420"/>
    </cofactor>
</comment>
<sequence>MKISPILKELAGLWRGKLYVVGGAVRDAILGVPTADVDLASPLTADEVRALLEGTRFRTEPHSLKLGTLGIYADGEKFEYTAFRTDSYDMRGAHSPSAVSFGRTLEEDALRRDFTVNALYYDIEEDKTVDVTGGREDIARKLIRTVRAPEAVIAEDALRIMRMVRFAASYGFEIDPGVMECARAMSGNLKNVAPERIREEFERILSADAVCGIAGAQRRGLELLTECGAIDHIVPELKEGIGVEQNKRWHRFDVYGHILSTVEHAPRRIRLAALFHDIAKPVLKRETGVTAGHAERGAEIAARRLSALRYPKAEIGEVKELVAAHMFDLKCNESEEALRLFVQEHVGIIDKLCELKDADWAGGGTREGTNPSADRIRALLPVMRAEGVAFAVKELKITGADLTGIEPARRSVALYELMKRTA</sequence>
<evidence type="ECO:0000256" key="10">
    <source>
        <dbReference type="ARBA" id="ARBA00022884"/>
    </source>
</evidence>
<dbReference type="GO" id="GO:0003723">
    <property type="term" value="F:RNA binding"/>
    <property type="evidence" value="ECO:0007669"/>
    <property type="project" value="UniProtKB-KW"/>
</dbReference>
<keyword evidence="4" id="KW-0548">Nucleotidyltransferase</keyword>
<name>A0A940DHB0_9FIRM</name>
<evidence type="ECO:0000256" key="4">
    <source>
        <dbReference type="ARBA" id="ARBA00022695"/>
    </source>
</evidence>
<reference evidence="15" key="1">
    <citation type="submission" date="2020-10" db="EMBL/GenBank/DDBJ databases">
        <authorList>
            <person name="Gilroy R."/>
        </authorList>
    </citation>
    <scope>NUCLEOTIDE SEQUENCE</scope>
    <source>
        <strain evidence="15">517</strain>
    </source>
</reference>
<protein>
    <submittedName>
        <fullName evidence="15">CCA tRNA nucleotidyltransferase</fullName>
    </submittedName>
</protein>
<dbReference type="Pfam" id="PF01966">
    <property type="entry name" value="HD"/>
    <property type="match status" value="1"/>
</dbReference>
<feature type="domain" description="Poly A polymerase head" evidence="12">
    <location>
        <begin position="18"/>
        <end position="144"/>
    </location>
</feature>
<dbReference type="InterPro" id="IPR032828">
    <property type="entry name" value="PolyA_RNA-bd"/>
</dbReference>
<dbReference type="CDD" id="cd05398">
    <property type="entry name" value="NT_ClassII-CCAase"/>
    <property type="match status" value="1"/>
</dbReference>
<comment type="caution">
    <text evidence="15">The sequence shown here is derived from an EMBL/GenBank/DDBJ whole genome shotgun (WGS) entry which is preliminary data.</text>
</comment>
<dbReference type="Proteomes" id="UP000727857">
    <property type="component" value="Unassembled WGS sequence"/>
</dbReference>
<dbReference type="InterPro" id="IPR002646">
    <property type="entry name" value="PolA_pol_head_dom"/>
</dbReference>
<accession>A0A940DHB0</accession>
<dbReference type="Gene3D" id="3.30.460.10">
    <property type="entry name" value="Beta Polymerase, domain 2"/>
    <property type="match status" value="1"/>
</dbReference>
<dbReference type="GO" id="GO:0016779">
    <property type="term" value="F:nucleotidyltransferase activity"/>
    <property type="evidence" value="ECO:0007669"/>
    <property type="project" value="UniProtKB-KW"/>
</dbReference>
<dbReference type="Pfam" id="PF01743">
    <property type="entry name" value="PolyA_pol"/>
    <property type="match status" value="1"/>
</dbReference>
<dbReference type="InterPro" id="IPR043519">
    <property type="entry name" value="NT_sf"/>
</dbReference>
<keyword evidence="9" id="KW-0460">Magnesium</keyword>
<evidence type="ECO:0000256" key="9">
    <source>
        <dbReference type="ARBA" id="ARBA00022842"/>
    </source>
</evidence>
<evidence type="ECO:0000256" key="3">
    <source>
        <dbReference type="ARBA" id="ARBA00022694"/>
    </source>
</evidence>
<organism evidence="15 16">
    <name type="scientific">Candidatus Stercoripulliclostridium pullicola</name>
    <dbReference type="NCBI Taxonomy" id="2840953"/>
    <lineage>
        <taxon>Bacteria</taxon>
        <taxon>Bacillati</taxon>
        <taxon>Bacillota</taxon>
        <taxon>Clostridia</taxon>
        <taxon>Eubacteriales</taxon>
        <taxon>Candidatus Stercoripulliclostridium</taxon>
    </lineage>
</organism>
<feature type="domain" description="tRNA nucleotidyltransferase/poly(A) polymerase RNA and SrmB- binding" evidence="14">
    <location>
        <begin position="171"/>
        <end position="239"/>
    </location>
</feature>
<dbReference type="SUPFAM" id="SSF81891">
    <property type="entry name" value="Poly A polymerase C-terminal region-like"/>
    <property type="match status" value="1"/>
</dbReference>
<dbReference type="CDD" id="cd00077">
    <property type="entry name" value="HDc"/>
    <property type="match status" value="1"/>
</dbReference>
<gene>
    <name evidence="15" type="ORF">IAB16_05125</name>
</gene>
<evidence type="ECO:0000259" key="12">
    <source>
        <dbReference type="Pfam" id="PF01743"/>
    </source>
</evidence>
<dbReference type="GO" id="GO:0008033">
    <property type="term" value="P:tRNA processing"/>
    <property type="evidence" value="ECO:0007669"/>
    <property type="project" value="UniProtKB-KW"/>
</dbReference>
<evidence type="ECO:0000259" key="13">
    <source>
        <dbReference type="Pfam" id="PF01966"/>
    </source>
</evidence>
<reference evidence="15" key="2">
    <citation type="journal article" date="2021" name="PeerJ">
        <title>Extensive microbial diversity within the chicken gut microbiome revealed by metagenomics and culture.</title>
        <authorList>
            <person name="Gilroy R."/>
            <person name="Ravi A."/>
            <person name="Getino M."/>
            <person name="Pursley I."/>
            <person name="Horton D.L."/>
            <person name="Alikhan N.F."/>
            <person name="Baker D."/>
            <person name="Gharbi K."/>
            <person name="Hall N."/>
            <person name="Watson M."/>
            <person name="Adriaenssens E.M."/>
            <person name="Foster-Nyarko E."/>
            <person name="Jarju S."/>
            <person name="Secka A."/>
            <person name="Antonio M."/>
            <person name="Oren A."/>
            <person name="Chaudhuri R.R."/>
            <person name="La Ragione R."/>
            <person name="Hildebrand F."/>
            <person name="Pallen M.J."/>
        </authorList>
    </citation>
    <scope>NUCLEOTIDE SEQUENCE</scope>
    <source>
        <strain evidence="15">517</strain>
    </source>
</reference>
<dbReference type="Pfam" id="PF12627">
    <property type="entry name" value="PolyA_pol_RNAbd"/>
    <property type="match status" value="1"/>
</dbReference>
<dbReference type="GO" id="GO:0042245">
    <property type="term" value="P:RNA repair"/>
    <property type="evidence" value="ECO:0007669"/>
    <property type="project" value="UniProtKB-KW"/>
</dbReference>
<dbReference type="GO" id="GO:0046872">
    <property type="term" value="F:metal ion binding"/>
    <property type="evidence" value="ECO:0007669"/>
    <property type="project" value="UniProtKB-KW"/>
</dbReference>
<dbReference type="EMBL" id="JADINF010000130">
    <property type="protein sequence ID" value="MBO8424379.1"/>
    <property type="molecule type" value="Genomic_DNA"/>
</dbReference>
<feature type="non-terminal residue" evidence="15">
    <location>
        <position position="422"/>
    </location>
</feature>
<keyword evidence="8" id="KW-0067">ATP-binding</keyword>
<evidence type="ECO:0000256" key="11">
    <source>
        <dbReference type="RuleBase" id="RU003953"/>
    </source>
</evidence>
<evidence type="ECO:0000259" key="14">
    <source>
        <dbReference type="Pfam" id="PF12627"/>
    </source>
</evidence>
<keyword evidence="5" id="KW-0479">Metal-binding</keyword>
<evidence type="ECO:0000256" key="1">
    <source>
        <dbReference type="ARBA" id="ARBA00001946"/>
    </source>
</evidence>
<dbReference type="InterPro" id="IPR003607">
    <property type="entry name" value="HD/PDEase_dom"/>
</dbReference>
<evidence type="ECO:0000256" key="2">
    <source>
        <dbReference type="ARBA" id="ARBA00022679"/>
    </source>
</evidence>
<keyword evidence="2 11" id="KW-0808">Transferase</keyword>
<evidence type="ECO:0000256" key="5">
    <source>
        <dbReference type="ARBA" id="ARBA00022723"/>
    </source>
</evidence>
<keyword evidence="10 11" id="KW-0694">RNA-binding</keyword>
<feature type="domain" description="HD" evidence="13">
    <location>
        <begin position="263"/>
        <end position="330"/>
    </location>
</feature>
<keyword evidence="6" id="KW-0547">Nucleotide-binding</keyword>
<evidence type="ECO:0000313" key="16">
    <source>
        <dbReference type="Proteomes" id="UP000727857"/>
    </source>
</evidence>
<evidence type="ECO:0000256" key="8">
    <source>
        <dbReference type="ARBA" id="ARBA00022840"/>
    </source>
</evidence>